<keyword evidence="1" id="KW-1133">Transmembrane helix</keyword>
<reference evidence="2 3" key="2">
    <citation type="journal article" date="2008" name="Nature">
        <title>The Phaeodactylum genome reveals the evolutionary history of diatom genomes.</title>
        <authorList>
            <person name="Bowler C."/>
            <person name="Allen A.E."/>
            <person name="Badger J.H."/>
            <person name="Grimwood J."/>
            <person name="Jabbari K."/>
            <person name="Kuo A."/>
            <person name="Maheswari U."/>
            <person name="Martens C."/>
            <person name="Maumus F."/>
            <person name="Otillar R.P."/>
            <person name="Rayko E."/>
            <person name="Salamov A."/>
            <person name="Vandepoele K."/>
            <person name="Beszteri B."/>
            <person name="Gruber A."/>
            <person name="Heijde M."/>
            <person name="Katinka M."/>
            <person name="Mock T."/>
            <person name="Valentin K."/>
            <person name="Verret F."/>
            <person name="Berges J.A."/>
            <person name="Brownlee C."/>
            <person name="Cadoret J.P."/>
            <person name="Chiovitti A."/>
            <person name="Choi C.J."/>
            <person name="Coesel S."/>
            <person name="De Martino A."/>
            <person name="Detter J.C."/>
            <person name="Durkin C."/>
            <person name="Falciatore A."/>
            <person name="Fournet J."/>
            <person name="Haruta M."/>
            <person name="Huysman M.J."/>
            <person name="Jenkins B.D."/>
            <person name="Jiroutova K."/>
            <person name="Jorgensen R.E."/>
            <person name="Joubert Y."/>
            <person name="Kaplan A."/>
            <person name="Kroger N."/>
            <person name="Kroth P.G."/>
            <person name="La Roche J."/>
            <person name="Lindquist E."/>
            <person name="Lommer M."/>
            <person name="Martin-Jezequel V."/>
            <person name="Lopez P.J."/>
            <person name="Lucas S."/>
            <person name="Mangogna M."/>
            <person name="McGinnis K."/>
            <person name="Medlin L.K."/>
            <person name="Montsant A."/>
            <person name="Oudot-Le Secq M.P."/>
            <person name="Napoli C."/>
            <person name="Obornik M."/>
            <person name="Parker M.S."/>
            <person name="Petit J.L."/>
            <person name="Porcel B.M."/>
            <person name="Poulsen N."/>
            <person name="Robison M."/>
            <person name="Rychlewski L."/>
            <person name="Rynearson T.A."/>
            <person name="Schmutz J."/>
            <person name="Shapiro H."/>
            <person name="Siaut M."/>
            <person name="Stanley M."/>
            <person name="Sussman M.R."/>
            <person name="Taylor A.R."/>
            <person name="Vardi A."/>
            <person name="von Dassow P."/>
            <person name="Vyverman W."/>
            <person name="Willis A."/>
            <person name="Wyrwicz L.S."/>
            <person name="Rokhsar D.S."/>
            <person name="Weissenbach J."/>
            <person name="Armbrust E.V."/>
            <person name="Green B.R."/>
            <person name="Van de Peer Y."/>
            <person name="Grigoriev I.V."/>
        </authorList>
    </citation>
    <scope>NUCLEOTIDE SEQUENCE [LARGE SCALE GENOMIC DNA]</scope>
    <source>
        <strain evidence="2 3">CCMP1335</strain>
    </source>
</reference>
<evidence type="ECO:0008006" key="4">
    <source>
        <dbReference type="Google" id="ProtNLM"/>
    </source>
</evidence>
<dbReference type="SUPFAM" id="SSF52540">
    <property type="entry name" value="P-loop containing nucleoside triphosphate hydrolases"/>
    <property type="match status" value="1"/>
</dbReference>
<evidence type="ECO:0000313" key="3">
    <source>
        <dbReference type="Proteomes" id="UP000001449"/>
    </source>
</evidence>
<dbReference type="EMBL" id="DS999444">
    <property type="protein sequence ID" value="EED86219.1"/>
    <property type="molecule type" value="Genomic_DNA"/>
</dbReference>
<gene>
    <name evidence="2" type="ORF">THAPSDRAFT_bd1888</name>
</gene>
<proteinExistence type="predicted"/>
<organism evidence="2 3">
    <name type="scientific">Thalassiosira pseudonana</name>
    <name type="common">Marine diatom</name>
    <name type="synonym">Cyclotella nana</name>
    <dbReference type="NCBI Taxonomy" id="35128"/>
    <lineage>
        <taxon>Eukaryota</taxon>
        <taxon>Sar</taxon>
        <taxon>Stramenopiles</taxon>
        <taxon>Ochrophyta</taxon>
        <taxon>Bacillariophyta</taxon>
        <taxon>Coscinodiscophyceae</taxon>
        <taxon>Thalassiosirophycidae</taxon>
        <taxon>Thalassiosirales</taxon>
        <taxon>Thalassiosiraceae</taxon>
        <taxon>Thalassiosira</taxon>
    </lineage>
</organism>
<dbReference type="HOGENOM" id="CLU_730562_0_0_1"/>
<dbReference type="KEGG" id="tps:THAPSDRAFT_bd1888"/>
<protein>
    <recommendedName>
        <fullName evidence="4">Sulfotransferase domain-containing protein</fullName>
    </recommendedName>
</protein>
<keyword evidence="1" id="KW-0472">Membrane</keyword>
<sequence>MQCTMHHHQYQHVNEDEECSKATSQPRSVLQKLIIFTASAVSACLVISGLIHLSVSHSDETKQLMTSELDTTKENHDNDSRLPPWAQKHINYKSENAICFVHVGKTGGSAAGCALGFGLHCDGSIQQIDGVLPKRTSHLFHKDVYNCDDSDKEASYLFVVRDPIDRLRSAFNYDRPEVGDDTSYYYRRFKPFYIDCPFWTVEEMTQNALSQQGHASSDCKAMAHASVRGLSSRGPSHLFYNYQYYKEAIPENAPILVLRNEHLVGDWNEIERYLGGSEVIDEQTISQSNANTWTNADDLNISDESQNILCKALCNEIQIYKQILQMAQNLELSQVQESLEELKLKCPVEAVAERCYEALPDITQKLKENRGYTTKDRMN</sequence>
<name>B8LEL2_THAPS</name>
<dbReference type="RefSeq" id="XP_002297480.1">
    <property type="nucleotide sequence ID" value="XM_002297444.1"/>
</dbReference>
<dbReference type="Gene3D" id="3.40.50.300">
    <property type="entry name" value="P-loop containing nucleotide triphosphate hydrolases"/>
    <property type="match status" value="1"/>
</dbReference>
<feature type="transmembrane region" description="Helical" evidence="1">
    <location>
        <begin position="33"/>
        <end position="55"/>
    </location>
</feature>
<keyword evidence="1" id="KW-0812">Transmembrane</keyword>
<reference evidence="2 3" key="1">
    <citation type="journal article" date="2004" name="Science">
        <title>The genome of the diatom Thalassiosira pseudonana: ecology, evolution, and metabolism.</title>
        <authorList>
            <person name="Armbrust E.V."/>
            <person name="Berges J.A."/>
            <person name="Bowler C."/>
            <person name="Green B.R."/>
            <person name="Martinez D."/>
            <person name="Putnam N.H."/>
            <person name="Zhou S."/>
            <person name="Allen A.E."/>
            <person name="Apt K.E."/>
            <person name="Bechner M."/>
            <person name="Brzezinski M.A."/>
            <person name="Chaal B.K."/>
            <person name="Chiovitti A."/>
            <person name="Davis A.K."/>
            <person name="Demarest M.S."/>
            <person name="Detter J.C."/>
            <person name="Glavina T."/>
            <person name="Goodstein D."/>
            <person name="Hadi M.Z."/>
            <person name="Hellsten U."/>
            <person name="Hildebrand M."/>
            <person name="Jenkins B.D."/>
            <person name="Jurka J."/>
            <person name="Kapitonov V.V."/>
            <person name="Kroger N."/>
            <person name="Lau W.W."/>
            <person name="Lane T.W."/>
            <person name="Larimer F.W."/>
            <person name="Lippmeier J.C."/>
            <person name="Lucas S."/>
            <person name="Medina M."/>
            <person name="Montsant A."/>
            <person name="Obornik M."/>
            <person name="Parker M.S."/>
            <person name="Palenik B."/>
            <person name="Pazour G.J."/>
            <person name="Richardson P.M."/>
            <person name="Rynearson T.A."/>
            <person name="Saito M.A."/>
            <person name="Schwartz D.C."/>
            <person name="Thamatrakoln K."/>
            <person name="Valentin K."/>
            <person name="Vardi A."/>
            <person name="Wilkerson F.P."/>
            <person name="Rokhsar D.S."/>
        </authorList>
    </citation>
    <scope>NUCLEOTIDE SEQUENCE [LARGE SCALE GENOMIC DNA]</scope>
    <source>
        <strain evidence="2 3">CCMP1335</strain>
    </source>
</reference>
<evidence type="ECO:0000256" key="1">
    <source>
        <dbReference type="SAM" id="Phobius"/>
    </source>
</evidence>
<dbReference type="Proteomes" id="UP000001449">
    <property type="component" value="Unassembled WGS sequence"/>
</dbReference>
<dbReference type="GeneID" id="7446059"/>
<dbReference type="InParanoid" id="B8LEL2"/>
<accession>B8LEL2</accession>
<dbReference type="AlphaFoldDB" id="B8LEL2"/>
<dbReference type="InterPro" id="IPR027417">
    <property type="entry name" value="P-loop_NTPase"/>
</dbReference>
<dbReference type="OMA" id="EVANDEC"/>
<evidence type="ECO:0000313" key="2">
    <source>
        <dbReference type="EMBL" id="EED86219.1"/>
    </source>
</evidence>
<dbReference type="PaxDb" id="35128-Thapsdraft1888"/>
<keyword evidence="3" id="KW-1185">Reference proteome</keyword>